<organism evidence="3 4">
    <name type="scientific">Lyticum sinuosum</name>
    <dbReference type="NCBI Taxonomy" id="1332059"/>
    <lineage>
        <taxon>Bacteria</taxon>
        <taxon>Pseudomonadati</taxon>
        <taxon>Pseudomonadota</taxon>
        <taxon>Alphaproteobacteria</taxon>
        <taxon>Rickettsiales</taxon>
        <taxon>Lyticum</taxon>
    </lineage>
</organism>
<evidence type="ECO:0000313" key="4">
    <source>
        <dbReference type="Proteomes" id="UP001289135"/>
    </source>
</evidence>
<dbReference type="Gene3D" id="4.10.520.10">
    <property type="entry name" value="IHF-like DNA-binding proteins"/>
    <property type="match status" value="1"/>
</dbReference>
<dbReference type="GO" id="GO:0003677">
    <property type="term" value="F:DNA binding"/>
    <property type="evidence" value="ECO:0007669"/>
    <property type="project" value="UniProtKB-KW"/>
</dbReference>
<evidence type="ECO:0000256" key="1">
    <source>
        <dbReference type="ARBA" id="ARBA00010529"/>
    </source>
</evidence>
<name>A0AAE5AHZ7_9RICK</name>
<dbReference type="GO" id="GO:0030527">
    <property type="term" value="F:structural constituent of chromatin"/>
    <property type="evidence" value="ECO:0007669"/>
    <property type="project" value="InterPro"/>
</dbReference>
<keyword evidence="2 3" id="KW-0238">DNA-binding</keyword>
<dbReference type="Proteomes" id="UP001289135">
    <property type="component" value="Unassembled WGS sequence"/>
</dbReference>
<dbReference type="AlphaFoldDB" id="A0AAE5AHZ7"/>
<protein>
    <submittedName>
        <fullName evidence="3">HU family DNA-binding protein</fullName>
    </submittedName>
</protein>
<keyword evidence="4" id="KW-1185">Reference proteome</keyword>
<dbReference type="InterPro" id="IPR010992">
    <property type="entry name" value="IHF-like_DNA-bd_dom_sf"/>
</dbReference>
<dbReference type="Pfam" id="PF00216">
    <property type="entry name" value="Bac_DNA_binding"/>
    <property type="match status" value="1"/>
</dbReference>
<reference evidence="3" key="1">
    <citation type="submission" date="2023-02" db="EMBL/GenBank/DDBJ databases">
        <title>Host association and intracellularity evolved multiple times independently in the Rickettsiales.</title>
        <authorList>
            <person name="Castelli M."/>
            <person name="Nardi T."/>
            <person name="Gammuto L."/>
            <person name="Bellinzona G."/>
            <person name="Sabaneyeva E."/>
            <person name="Potekhin A."/>
            <person name="Serra V."/>
            <person name="Petroni G."/>
            <person name="Sassera D."/>
        </authorList>
    </citation>
    <scope>NUCLEOTIDE SEQUENCE</scope>
    <source>
        <strain evidence="3">USBL-36I1</strain>
    </source>
</reference>
<dbReference type="EMBL" id="JARGYU010000002">
    <property type="protein sequence ID" value="MDZ5761389.1"/>
    <property type="molecule type" value="Genomic_DNA"/>
</dbReference>
<comment type="similarity">
    <text evidence="1">Belongs to the bacterial histone-like protein family.</text>
</comment>
<dbReference type="InterPro" id="IPR000119">
    <property type="entry name" value="Hist_DNA-bd"/>
</dbReference>
<dbReference type="RefSeq" id="WP_322498817.1">
    <property type="nucleotide sequence ID" value="NZ_JARGYU010000002.1"/>
</dbReference>
<evidence type="ECO:0000313" key="3">
    <source>
        <dbReference type="EMBL" id="MDZ5761389.1"/>
    </source>
</evidence>
<gene>
    <name evidence="3" type="ORF">Lyticum_00562</name>
</gene>
<comment type="caution">
    <text evidence="3">The sequence shown here is derived from an EMBL/GenBank/DDBJ whole genome shotgun (WGS) entry which is preliminary data.</text>
</comment>
<sequence length="92" mass="10311">MSIKRVAEILSKKKKINLKQARDDIELFISSLIQALSETNKVSFRSLGMFKKVKTSPKTMRLPGLERVIEVPAGIKISFKAVPSVIKKIKGE</sequence>
<proteinExistence type="inferred from homology"/>
<dbReference type="SUPFAM" id="SSF47729">
    <property type="entry name" value="IHF-like DNA-binding proteins"/>
    <property type="match status" value="1"/>
</dbReference>
<evidence type="ECO:0000256" key="2">
    <source>
        <dbReference type="ARBA" id="ARBA00023125"/>
    </source>
</evidence>
<accession>A0AAE5AHZ7</accession>